<dbReference type="SUPFAM" id="SSF57567">
    <property type="entry name" value="Serine protease inhibitors"/>
    <property type="match status" value="1"/>
</dbReference>
<dbReference type="WBParaSite" id="HPLM_0000553601-mRNA-1">
    <property type="protein sequence ID" value="HPLM_0000553601-mRNA-1"/>
    <property type="gene ID" value="HPLM_0000553601"/>
</dbReference>
<evidence type="ECO:0000313" key="6">
    <source>
        <dbReference type="Proteomes" id="UP000268014"/>
    </source>
</evidence>
<name>A0A0N4W681_HAEPC</name>
<dbReference type="EMBL" id="UZAF01016352">
    <property type="protein sequence ID" value="VDO26289.1"/>
    <property type="molecule type" value="Genomic_DNA"/>
</dbReference>
<dbReference type="Pfam" id="PF01826">
    <property type="entry name" value="TIL"/>
    <property type="match status" value="1"/>
</dbReference>
<organism evidence="7">
    <name type="scientific">Haemonchus placei</name>
    <name type="common">Barber's pole worm</name>
    <dbReference type="NCBI Taxonomy" id="6290"/>
    <lineage>
        <taxon>Eukaryota</taxon>
        <taxon>Metazoa</taxon>
        <taxon>Ecdysozoa</taxon>
        <taxon>Nematoda</taxon>
        <taxon>Chromadorea</taxon>
        <taxon>Rhabditida</taxon>
        <taxon>Rhabditina</taxon>
        <taxon>Rhabditomorpha</taxon>
        <taxon>Strongyloidea</taxon>
        <taxon>Trichostrongylidae</taxon>
        <taxon>Haemonchus</taxon>
    </lineage>
</organism>
<dbReference type="PANTHER" id="PTHR23259">
    <property type="entry name" value="RIDDLE"/>
    <property type="match status" value="1"/>
</dbReference>
<dbReference type="Gene3D" id="2.10.25.10">
    <property type="entry name" value="Laminin"/>
    <property type="match status" value="1"/>
</dbReference>
<dbReference type="InterPro" id="IPR002919">
    <property type="entry name" value="TIL_dom"/>
</dbReference>
<proteinExistence type="predicted"/>
<dbReference type="InterPro" id="IPR036084">
    <property type="entry name" value="Ser_inhib-like_sf"/>
</dbReference>
<dbReference type="STRING" id="6290.A0A0N4W681"/>
<feature type="domain" description="TIL" evidence="4">
    <location>
        <begin position="22"/>
        <end position="72"/>
    </location>
</feature>
<evidence type="ECO:0000256" key="1">
    <source>
        <dbReference type="ARBA" id="ARBA00022690"/>
    </source>
</evidence>
<keyword evidence="6" id="KW-1185">Reference proteome</keyword>
<protein>
    <submittedName>
        <fullName evidence="7">TIL domain-containing protein</fullName>
    </submittedName>
</protein>
<reference evidence="7" key="1">
    <citation type="submission" date="2017-02" db="UniProtKB">
        <authorList>
            <consortium name="WormBaseParasite"/>
        </authorList>
    </citation>
    <scope>IDENTIFICATION</scope>
</reference>
<evidence type="ECO:0000256" key="3">
    <source>
        <dbReference type="ARBA" id="ARBA00023157"/>
    </source>
</evidence>
<keyword evidence="1" id="KW-0646">Protease inhibitor</keyword>
<evidence type="ECO:0000313" key="7">
    <source>
        <dbReference type="WBParaSite" id="HPLM_0000553601-mRNA-1"/>
    </source>
</evidence>
<sequence length="76" mass="8465">MWDLSGPVEYATLFTDTSRRTCAANEEFKDCGSACEPSCRNPRPRICSLECVVGCQCKSGFFRDDNNVCVRECDNG</sequence>
<dbReference type="AlphaFoldDB" id="A0A0N4W681"/>
<dbReference type="GO" id="GO:0004867">
    <property type="term" value="F:serine-type endopeptidase inhibitor activity"/>
    <property type="evidence" value="ECO:0007669"/>
    <property type="project" value="UniProtKB-KW"/>
</dbReference>
<dbReference type="InterPro" id="IPR051368">
    <property type="entry name" value="SerProtInhib-TIL_Domain"/>
</dbReference>
<dbReference type="OMA" id="EPKCNEP"/>
<dbReference type="PANTHER" id="PTHR23259:SF70">
    <property type="entry name" value="ACCESSORY GLAND PROTEIN ACP62F-RELATED"/>
    <property type="match status" value="1"/>
</dbReference>
<evidence type="ECO:0000313" key="5">
    <source>
        <dbReference type="EMBL" id="VDO26289.1"/>
    </source>
</evidence>
<dbReference type="OrthoDB" id="5912264at2759"/>
<accession>A0A0N4W681</accession>
<keyword evidence="2" id="KW-0722">Serine protease inhibitor</keyword>
<dbReference type="Proteomes" id="UP000268014">
    <property type="component" value="Unassembled WGS sequence"/>
</dbReference>
<evidence type="ECO:0000256" key="2">
    <source>
        <dbReference type="ARBA" id="ARBA00022900"/>
    </source>
</evidence>
<gene>
    <name evidence="5" type="ORF">HPLM_LOCUS5528</name>
</gene>
<evidence type="ECO:0000259" key="4">
    <source>
        <dbReference type="Pfam" id="PF01826"/>
    </source>
</evidence>
<reference evidence="5 6" key="2">
    <citation type="submission" date="2018-11" db="EMBL/GenBank/DDBJ databases">
        <authorList>
            <consortium name="Pathogen Informatics"/>
        </authorList>
    </citation>
    <scope>NUCLEOTIDE SEQUENCE [LARGE SCALE GENOMIC DNA]</scope>
    <source>
        <strain evidence="5 6">MHpl1</strain>
    </source>
</reference>
<dbReference type="CDD" id="cd19941">
    <property type="entry name" value="TIL"/>
    <property type="match status" value="1"/>
</dbReference>
<keyword evidence="3" id="KW-1015">Disulfide bond</keyword>